<name>A0A2T2YCB4_9BACT</name>
<dbReference type="EMBL" id="PYFT01000001">
    <property type="protein sequence ID" value="PSR53149.1"/>
    <property type="molecule type" value="Genomic_DNA"/>
</dbReference>
<evidence type="ECO:0000313" key="2">
    <source>
        <dbReference type="Proteomes" id="UP000240357"/>
    </source>
</evidence>
<accession>A0A2T2YCB4</accession>
<reference evidence="1 2" key="1">
    <citation type="submission" date="2018-03" db="EMBL/GenBank/DDBJ databases">
        <title>Adhaeribacter sp. HMF7605 Genome sequencing and assembly.</title>
        <authorList>
            <person name="Kang H."/>
            <person name="Kang J."/>
            <person name="Cha I."/>
            <person name="Kim H."/>
            <person name="Joh K."/>
        </authorList>
    </citation>
    <scope>NUCLEOTIDE SEQUENCE [LARGE SCALE GENOMIC DNA]</scope>
    <source>
        <strain evidence="1 2">HMF7605</strain>
    </source>
</reference>
<gene>
    <name evidence="1" type="ORF">AHMF7605_06195</name>
</gene>
<protein>
    <submittedName>
        <fullName evidence="1">Uncharacterized protein</fullName>
    </submittedName>
</protein>
<dbReference type="Proteomes" id="UP000240357">
    <property type="component" value="Unassembled WGS sequence"/>
</dbReference>
<comment type="caution">
    <text evidence="1">The sequence shown here is derived from an EMBL/GenBank/DDBJ whole genome shotgun (WGS) entry which is preliminary data.</text>
</comment>
<evidence type="ECO:0000313" key="1">
    <source>
        <dbReference type="EMBL" id="PSR53149.1"/>
    </source>
</evidence>
<sequence>MVVISAGTFSSQTYHTNLVSALRPFLLLHGSADEILPNTCFRDIYAWAKDSKEIKLYLIVWITFHKVDLKNCANPVGFILFGRAVTDSDLVLYPGCRRGLDDCQAEVDQDLLVWLRKTLG</sequence>
<dbReference type="AlphaFoldDB" id="A0A2T2YCB4"/>
<organism evidence="1 2">
    <name type="scientific">Adhaeribacter arboris</name>
    <dbReference type="NCBI Taxonomy" id="2072846"/>
    <lineage>
        <taxon>Bacteria</taxon>
        <taxon>Pseudomonadati</taxon>
        <taxon>Bacteroidota</taxon>
        <taxon>Cytophagia</taxon>
        <taxon>Cytophagales</taxon>
        <taxon>Hymenobacteraceae</taxon>
        <taxon>Adhaeribacter</taxon>
    </lineage>
</organism>
<keyword evidence="2" id="KW-1185">Reference proteome</keyword>
<proteinExistence type="predicted"/>